<dbReference type="EMBL" id="AP018400">
    <property type="protein sequence ID" value="BBA91724.1"/>
    <property type="molecule type" value="Genomic_DNA"/>
</dbReference>
<evidence type="ECO:0000313" key="2">
    <source>
        <dbReference type="Proteomes" id="UP000269331"/>
    </source>
</evidence>
<dbReference type="SFLD" id="SFLDS00003">
    <property type="entry name" value="Haloacid_Dehalogenase"/>
    <property type="match status" value="1"/>
</dbReference>
<sequence length="233" mass="26656">MSLLKLVENEATDELDSLSIYDYGDKMKLTFIWDLDGTLLDSYEAILAGIQETYEQFDLPFDREEIRDYILKYSVKDLLMRDAKEYGLNSDEFNRVRATSLREKSTLIPLMIGAREILTWAAEKGIQQFVYTHKSNNAFQVLADLGIDSHFVEIVTSDSGFARKPSPEALLYLIEKYQLNPASTYYIGDRLLDLQTALNAGIRSINLKIDGFENNCKIATLNDIKQLIENENI</sequence>
<name>A0A2Z5TMD6_9STRE</name>
<dbReference type="Pfam" id="PF13419">
    <property type="entry name" value="HAD_2"/>
    <property type="match status" value="1"/>
</dbReference>
<organism evidence="1 2">
    <name type="scientific">Streptococcus ruminantium</name>
    <dbReference type="NCBI Taxonomy" id="1917441"/>
    <lineage>
        <taxon>Bacteria</taxon>
        <taxon>Bacillati</taxon>
        <taxon>Bacillota</taxon>
        <taxon>Bacilli</taxon>
        <taxon>Lactobacillales</taxon>
        <taxon>Streptococcaceae</taxon>
        <taxon>Streptococcus</taxon>
    </lineage>
</organism>
<dbReference type="InterPro" id="IPR023214">
    <property type="entry name" value="HAD_sf"/>
</dbReference>
<accession>A0A2Z5TMD6</accession>
<dbReference type="SFLD" id="SFLDG01129">
    <property type="entry name" value="C1.5:_HAD__Beta-PGM__Phosphata"/>
    <property type="match status" value="1"/>
</dbReference>
<dbReference type="InterPro" id="IPR036412">
    <property type="entry name" value="HAD-like_sf"/>
</dbReference>
<dbReference type="AlphaFoldDB" id="A0A2Z5TMD6"/>
<dbReference type="NCBIfam" id="TIGR01549">
    <property type="entry name" value="HAD-SF-IA-v1"/>
    <property type="match status" value="1"/>
</dbReference>
<dbReference type="GO" id="GO:0005829">
    <property type="term" value="C:cytosol"/>
    <property type="evidence" value="ECO:0007669"/>
    <property type="project" value="TreeGrafter"/>
</dbReference>
<gene>
    <name evidence="1" type="ORF">SR187_0385</name>
</gene>
<dbReference type="GO" id="GO:0008967">
    <property type="term" value="F:phosphoglycolate phosphatase activity"/>
    <property type="evidence" value="ECO:0007669"/>
    <property type="project" value="TreeGrafter"/>
</dbReference>
<reference evidence="1 2" key="1">
    <citation type="journal article" date="2018" name="Genome Biol. Evol.">
        <title>Complete Genome Sequence of Streptococcus ruminantium sp. nov. GUT-187T (=DSM 104980T =JCM 31869T), the Type Strain of S. ruminantium, and Comparison with Genome Sequences of Streptococcus suis Strains.</title>
        <authorList>
            <person name="Tohya M."/>
            <person name="Sekizaki T."/>
            <person name="Miyoshi-Akiyama T."/>
        </authorList>
    </citation>
    <scope>NUCLEOTIDE SEQUENCE [LARGE SCALE GENOMIC DNA]</scope>
    <source>
        <strain evidence="1 2">GUT187T</strain>
    </source>
</reference>
<proteinExistence type="predicted"/>
<dbReference type="PANTHER" id="PTHR43434">
    <property type="entry name" value="PHOSPHOGLYCOLATE PHOSPHATASE"/>
    <property type="match status" value="1"/>
</dbReference>
<dbReference type="KEGG" id="srq:SR187_0385"/>
<dbReference type="SUPFAM" id="SSF56784">
    <property type="entry name" value="HAD-like"/>
    <property type="match status" value="1"/>
</dbReference>
<protein>
    <submittedName>
        <fullName evidence="1">Haloacid dehalogenase</fullName>
    </submittedName>
</protein>
<dbReference type="Gene3D" id="1.10.150.240">
    <property type="entry name" value="Putative phosphatase, domain 2"/>
    <property type="match status" value="1"/>
</dbReference>
<dbReference type="Proteomes" id="UP000269331">
    <property type="component" value="Chromosome"/>
</dbReference>
<dbReference type="Gene3D" id="3.40.50.1000">
    <property type="entry name" value="HAD superfamily/HAD-like"/>
    <property type="match status" value="1"/>
</dbReference>
<dbReference type="InterPro" id="IPR006439">
    <property type="entry name" value="HAD-SF_hydro_IA"/>
</dbReference>
<dbReference type="InterPro" id="IPR050155">
    <property type="entry name" value="HAD-like_hydrolase_sf"/>
</dbReference>
<dbReference type="InterPro" id="IPR041492">
    <property type="entry name" value="HAD_2"/>
</dbReference>
<dbReference type="PANTHER" id="PTHR43434:SF25">
    <property type="entry name" value="PHOSPHOGLYCOLATE PHOSPHATASE"/>
    <property type="match status" value="1"/>
</dbReference>
<dbReference type="InterPro" id="IPR023198">
    <property type="entry name" value="PGP-like_dom2"/>
</dbReference>
<dbReference type="GO" id="GO:0006281">
    <property type="term" value="P:DNA repair"/>
    <property type="evidence" value="ECO:0007669"/>
    <property type="project" value="TreeGrafter"/>
</dbReference>
<dbReference type="SFLD" id="SFLDG01135">
    <property type="entry name" value="C1.5.6:_HAD__Beta-PGM__Phospha"/>
    <property type="match status" value="1"/>
</dbReference>
<evidence type="ECO:0000313" key="1">
    <source>
        <dbReference type="EMBL" id="BBA91724.1"/>
    </source>
</evidence>